<keyword evidence="7" id="KW-0325">Glycoprotein</keyword>
<feature type="region of interest" description="Disordered" evidence="10">
    <location>
        <begin position="1357"/>
        <end position="1447"/>
    </location>
</feature>
<dbReference type="Pfam" id="PF01735">
    <property type="entry name" value="PLA2_B"/>
    <property type="match status" value="1"/>
</dbReference>
<feature type="compositionally biased region" description="Basic and acidic residues" evidence="10">
    <location>
        <begin position="765"/>
        <end position="775"/>
    </location>
</feature>
<name>A0A218YXA1_9HELO</name>
<gene>
    <name evidence="12" type="ORF">B2J93_8663</name>
</gene>
<keyword evidence="3 9" id="KW-0732">Signal</keyword>
<keyword evidence="4 8" id="KW-0378">Hydrolase</keyword>
<dbReference type="InParanoid" id="A0A218YXA1"/>
<evidence type="ECO:0000313" key="13">
    <source>
        <dbReference type="Proteomes" id="UP000242519"/>
    </source>
</evidence>
<organism evidence="12 13">
    <name type="scientific">Diplocarpon coronariae</name>
    <dbReference type="NCBI Taxonomy" id="2795749"/>
    <lineage>
        <taxon>Eukaryota</taxon>
        <taxon>Fungi</taxon>
        <taxon>Dikarya</taxon>
        <taxon>Ascomycota</taxon>
        <taxon>Pezizomycotina</taxon>
        <taxon>Leotiomycetes</taxon>
        <taxon>Helotiales</taxon>
        <taxon>Drepanopezizaceae</taxon>
        <taxon>Diplocarpon</taxon>
    </lineage>
</organism>
<dbReference type="PANTHER" id="PTHR10728:SF33">
    <property type="entry name" value="LYSOPHOSPHOLIPASE 1-RELATED"/>
    <property type="match status" value="1"/>
</dbReference>
<dbReference type="SUPFAM" id="SSF52151">
    <property type="entry name" value="FabD/lysophospholipase-like"/>
    <property type="match status" value="1"/>
</dbReference>
<feature type="region of interest" description="Disordered" evidence="10">
    <location>
        <begin position="1239"/>
        <end position="1301"/>
    </location>
</feature>
<feature type="domain" description="PLA2c" evidence="11">
    <location>
        <begin position="1"/>
        <end position="526"/>
    </location>
</feature>
<dbReference type="EC" id="3.1.1.5" evidence="2 9"/>
<accession>A0A218YXA1</accession>
<evidence type="ECO:0000256" key="5">
    <source>
        <dbReference type="ARBA" id="ARBA00022963"/>
    </source>
</evidence>
<feature type="compositionally biased region" description="Basic residues" evidence="10">
    <location>
        <begin position="1424"/>
        <end position="1434"/>
    </location>
</feature>
<dbReference type="EMBL" id="MZNU01000336">
    <property type="protein sequence ID" value="OWP00092.1"/>
    <property type="molecule type" value="Genomic_DNA"/>
</dbReference>
<dbReference type="InterPro" id="IPR002642">
    <property type="entry name" value="LysoPLipase_cat_dom"/>
</dbReference>
<feature type="compositionally biased region" description="Acidic residues" evidence="10">
    <location>
        <begin position="1398"/>
        <end position="1408"/>
    </location>
</feature>
<feature type="compositionally biased region" description="Polar residues" evidence="10">
    <location>
        <begin position="682"/>
        <end position="694"/>
    </location>
</feature>
<dbReference type="GO" id="GO:0046475">
    <property type="term" value="P:glycerophospholipid catabolic process"/>
    <property type="evidence" value="ECO:0007669"/>
    <property type="project" value="TreeGrafter"/>
</dbReference>
<feature type="compositionally biased region" description="Polar residues" evidence="10">
    <location>
        <begin position="540"/>
        <end position="556"/>
    </location>
</feature>
<dbReference type="GO" id="GO:0005829">
    <property type="term" value="C:cytosol"/>
    <property type="evidence" value="ECO:0007669"/>
    <property type="project" value="TreeGrafter"/>
</dbReference>
<evidence type="ECO:0000313" key="12">
    <source>
        <dbReference type="EMBL" id="OWP00092.1"/>
    </source>
</evidence>
<protein>
    <recommendedName>
        <fullName evidence="2 9">Lysophospholipase</fullName>
        <ecNumber evidence="2 9">3.1.1.5</ecNumber>
    </recommendedName>
</protein>
<dbReference type="STRING" id="503106.A0A218YXA1"/>
<evidence type="ECO:0000256" key="8">
    <source>
        <dbReference type="PROSITE-ProRule" id="PRU00555"/>
    </source>
</evidence>
<dbReference type="Gene3D" id="3.40.1090.10">
    <property type="entry name" value="Cytosolic phospholipase A2 catalytic domain"/>
    <property type="match status" value="1"/>
</dbReference>
<feature type="compositionally biased region" description="Low complexity" evidence="10">
    <location>
        <begin position="642"/>
        <end position="655"/>
    </location>
</feature>
<evidence type="ECO:0000256" key="2">
    <source>
        <dbReference type="ARBA" id="ARBA00013274"/>
    </source>
</evidence>
<evidence type="ECO:0000256" key="7">
    <source>
        <dbReference type="ARBA" id="ARBA00023180"/>
    </source>
</evidence>
<dbReference type="PANTHER" id="PTHR10728">
    <property type="entry name" value="CYTOSOLIC PHOSPHOLIPASE A2"/>
    <property type="match status" value="1"/>
</dbReference>
<proteinExistence type="inferred from homology"/>
<feature type="region of interest" description="Disordered" evidence="10">
    <location>
        <begin position="533"/>
        <end position="878"/>
    </location>
</feature>
<comment type="catalytic activity">
    <reaction evidence="9">
        <text>a 1-acyl-sn-glycero-3-phosphocholine + H2O = sn-glycerol 3-phosphocholine + a fatty acid + H(+)</text>
        <dbReference type="Rhea" id="RHEA:15177"/>
        <dbReference type="ChEBI" id="CHEBI:15377"/>
        <dbReference type="ChEBI" id="CHEBI:15378"/>
        <dbReference type="ChEBI" id="CHEBI:16870"/>
        <dbReference type="ChEBI" id="CHEBI:28868"/>
        <dbReference type="ChEBI" id="CHEBI:58168"/>
        <dbReference type="EC" id="3.1.1.5"/>
    </reaction>
</comment>
<feature type="compositionally biased region" description="Basic and acidic residues" evidence="10">
    <location>
        <begin position="617"/>
        <end position="628"/>
    </location>
</feature>
<evidence type="ECO:0000256" key="1">
    <source>
        <dbReference type="ARBA" id="ARBA00008780"/>
    </source>
</evidence>
<keyword evidence="5 8" id="KW-0442">Lipid degradation</keyword>
<evidence type="ECO:0000256" key="9">
    <source>
        <dbReference type="RuleBase" id="RU362103"/>
    </source>
</evidence>
<feature type="chain" id="PRO_5011816947" description="Lysophospholipase" evidence="9">
    <location>
        <begin position="18"/>
        <end position="1447"/>
    </location>
</feature>
<feature type="compositionally biased region" description="Pro residues" evidence="10">
    <location>
        <begin position="899"/>
        <end position="909"/>
    </location>
</feature>
<evidence type="ECO:0000256" key="10">
    <source>
        <dbReference type="SAM" id="MobiDB-lite"/>
    </source>
</evidence>
<evidence type="ECO:0000256" key="4">
    <source>
        <dbReference type="ARBA" id="ARBA00022801"/>
    </source>
</evidence>
<comment type="similarity">
    <text evidence="1 9">Belongs to the lysophospholipase family.</text>
</comment>
<feature type="compositionally biased region" description="Basic and acidic residues" evidence="10">
    <location>
        <begin position="564"/>
        <end position="577"/>
    </location>
</feature>
<dbReference type="SMART" id="SM00022">
    <property type="entry name" value="PLAc"/>
    <property type="match status" value="1"/>
</dbReference>
<feature type="compositionally biased region" description="Polar residues" evidence="10">
    <location>
        <begin position="1239"/>
        <end position="1252"/>
    </location>
</feature>
<dbReference type="PROSITE" id="PS51210">
    <property type="entry name" value="PLA2C"/>
    <property type="match status" value="1"/>
</dbReference>
<dbReference type="InterPro" id="IPR016035">
    <property type="entry name" value="Acyl_Trfase/lysoPLipase"/>
</dbReference>
<evidence type="ECO:0000256" key="6">
    <source>
        <dbReference type="ARBA" id="ARBA00023098"/>
    </source>
</evidence>
<dbReference type="Proteomes" id="UP000242519">
    <property type="component" value="Unassembled WGS sequence"/>
</dbReference>
<evidence type="ECO:0000259" key="11">
    <source>
        <dbReference type="PROSITE" id="PS51210"/>
    </source>
</evidence>
<dbReference type="GO" id="GO:0004623">
    <property type="term" value="F:phospholipase A2 activity"/>
    <property type="evidence" value="ECO:0007669"/>
    <property type="project" value="TreeGrafter"/>
</dbReference>
<reference evidence="12 13" key="1">
    <citation type="submission" date="2017-04" db="EMBL/GenBank/DDBJ databases">
        <title>Draft genome sequence of Marssonina coronaria NL1: causal agent of apple blotch.</title>
        <authorList>
            <person name="Cheng Q."/>
        </authorList>
    </citation>
    <scope>NUCLEOTIDE SEQUENCE [LARGE SCALE GENOMIC DNA]</scope>
    <source>
        <strain evidence="12 13">NL1</strain>
    </source>
</reference>
<feature type="compositionally biased region" description="Polar residues" evidence="10">
    <location>
        <begin position="1263"/>
        <end position="1294"/>
    </location>
</feature>
<evidence type="ECO:0000256" key="3">
    <source>
        <dbReference type="ARBA" id="ARBA00022729"/>
    </source>
</evidence>
<keyword evidence="13" id="KW-1185">Reference proteome</keyword>
<comment type="caution">
    <text evidence="12">The sequence shown here is derived from an EMBL/GenBank/DDBJ whole genome shotgun (WGS) entry which is preliminary data.</text>
</comment>
<sequence length="1447" mass="156538">MLVSHLLSLLVAARVHADVGYTPQVATCPTTSLVRAADGLSENEETFRVARKEVALTTSGGGYRSLLSGAGVVQALDGRDGAVSTSGLYQALTYHAGLSGGAWLLSSMAGNNYPTISDLREKLWKQALEHSLFVPANLFVAVAYSEIKTSLRGKESAGFNTTLTDPWGRLLSYQLLQGPFGGLETTLSSITELSNFTSHAVPFPLITALGTKVWEGLCAPGPNATTYEFSPYEFGSWDKDVSAFTPTKYLGTTMRGGRPNGTCTTNYDNLGYILGTSSSLFNELCSVRPKAGNSTTDIAKALADLLETDAHEQSSDDLYAIYRNPFYNYISPTATPNVANNVSAQDHLSLVDGGESLQNNPIFPLLQPDRNVSVILVNDNSADLSTNYPNGSEILTTYVQSLNAGLTRMPFIPSIETFLSAGLNTKATFFGCHDVEKITIVYLPNTNYTYASGTSTAQFVYSEAETDSMIANGQQIATQGGDSGWATCLGCAVMMKSGQALPVARNPVMVEESPQGGRAKYAGLIARDTEKSLAAPTARCGSSTTQLDPLSASTISAGRPSAMGHKEKEKDVEERPSERRHRSKSERDPNRPRKTRPKVIDPETGEVIKSSHRRRKDKDSERGSERGSEPSSSMAELVPELSRTASASAATSRSSLPYPSFNKTYSKEAVNSRDDVRLPAAKQTSPYTPESTDLGSDGKGGAKSSENIAPSKPGNISKDGRPPSPPETEFSQQRRSASSRMSKVPEDVEDECRPGSSTSWFGKMAGKEQIKETTTRSKVSMKSKSSQASTAIKSPRMKGGASTEHLRVRDSGIGSGVDSNITSVAPKRDQAKRESGGSSKRPPVLDTDSSPDSAHDSSPETPTQTPQFPPPAAASIKPMSSPFIHLEGQDTVSSAYESPQPPPPPPAPNVPINVPRVDYLMQNGGLPRPVPKTLLAAGPPLHTQQSGSRQATPIPSEIERIFGPFYGILDQYEAVLNKNGSMAVATGYRSVARRLLDRLENVFNRDLSSEGCICVMCRHPDLATHEGSRGLGWGEVLEWVSGRRELPVWPAFDFATLGVRAGEDLPSGLGISGEGGPERPRSPVKMDPDIDEQFREHYLQQTKKTKHAVDKWLSSCPQTAATPPQEVDDETLSFAILTHLDHHDRPIFNALVSGLTALQPVSRAPQSKPRSEFMVKTVHSIQRLYRLPNPPRDPEAAIYLLKHPSLHNLLATLSSINPSEWEILTSGRFDGFLWSGADDSTNPHSRGPTPSNGIPFRGPISPATRQANPSRNNTPFSPTRGQTFSSIGGSQSRGPTPLAHLRQPVSNDEETEIAVLAEVEREIYLSMEALEDAFEGLHRKAEMVRRALRERGAGLSISLQSRQPAPDIINASTPGFPPSGLGPGYERQNWGDGSEILSESDWEPESELMSELAPDDSASNISSSRHRRPKRRNERRTPALVEEEDEE</sequence>
<feature type="compositionally biased region" description="Basic and acidic residues" evidence="10">
    <location>
        <begin position="826"/>
        <end position="835"/>
    </location>
</feature>
<keyword evidence="6 8" id="KW-0443">Lipid metabolism</keyword>
<dbReference type="OrthoDB" id="5373744at2759"/>
<dbReference type="GO" id="GO:0005783">
    <property type="term" value="C:endoplasmic reticulum"/>
    <property type="evidence" value="ECO:0007669"/>
    <property type="project" value="TreeGrafter"/>
</dbReference>
<feature type="signal peptide" evidence="9">
    <location>
        <begin position="1"/>
        <end position="17"/>
    </location>
</feature>
<feature type="compositionally biased region" description="Polar residues" evidence="10">
    <location>
        <begin position="776"/>
        <end position="792"/>
    </location>
</feature>
<dbReference type="GO" id="GO:0004622">
    <property type="term" value="F:phosphatidylcholine lysophospholipase activity"/>
    <property type="evidence" value="ECO:0007669"/>
    <property type="project" value="UniProtKB-EC"/>
</dbReference>
<feature type="compositionally biased region" description="Low complexity" evidence="10">
    <location>
        <begin position="731"/>
        <end position="742"/>
    </location>
</feature>
<feature type="region of interest" description="Disordered" evidence="10">
    <location>
        <begin position="891"/>
        <end position="911"/>
    </location>
</feature>